<dbReference type="AlphaFoldDB" id="A0AAD4ML99"/>
<comment type="caution">
    <text evidence="1">The sequence shown here is derived from an EMBL/GenBank/DDBJ whole genome shotgun (WGS) entry which is preliminary data.</text>
</comment>
<keyword evidence="2" id="KW-1185">Reference proteome</keyword>
<evidence type="ECO:0000313" key="2">
    <source>
        <dbReference type="Proteomes" id="UP001201812"/>
    </source>
</evidence>
<sequence length="111" mass="12838">MLPSYKVAIVAFIHIPPPHRFFCSPLPHNHPLQHLYHLSSPQPSLFFLFCFYRNQSGDWTQPSHRIPVYLQFICPLYLSSSPGRCCRQDPCANLLAYTQHTPSLLNFLLSL</sequence>
<reference evidence="1" key="1">
    <citation type="submission" date="2022-01" db="EMBL/GenBank/DDBJ databases">
        <title>Genome Sequence Resource for Two Populations of Ditylenchus destructor, the Migratory Endoparasitic Phytonematode.</title>
        <authorList>
            <person name="Zhang H."/>
            <person name="Lin R."/>
            <person name="Xie B."/>
        </authorList>
    </citation>
    <scope>NUCLEOTIDE SEQUENCE</scope>
    <source>
        <strain evidence="1">BazhouSP</strain>
    </source>
</reference>
<dbReference type="EMBL" id="JAKKPZ010000191">
    <property type="protein sequence ID" value="KAI1699139.1"/>
    <property type="molecule type" value="Genomic_DNA"/>
</dbReference>
<organism evidence="1 2">
    <name type="scientific">Ditylenchus destructor</name>
    <dbReference type="NCBI Taxonomy" id="166010"/>
    <lineage>
        <taxon>Eukaryota</taxon>
        <taxon>Metazoa</taxon>
        <taxon>Ecdysozoa</taxon>
        <taxon>Nematoda</taxon>
        <taxon>Chromadorea</taxon>
        <taxon>Rhabditida</taxon>
        <taxon>Tylenchina</taxon>
        <taxon>Tylenchomorpha</taxon>
        <taxon>Sphaerularioidea</taxon>
        <taxon>Anguinidae</taxon>
        <taxon>Anguininae</taxon>
        <taxon>Ditylenchus</taxon>
    </lineage>
</organism>
<dbReference type="Proteomes" id="UP001201812">
    <property type="component" value="Unassembled WGS sequence"/>
</dbReference>
<name>A0AAD4ML99_9BILA</name>
<gene>
    <name evidence="1" type="ORF">DdX_17517</name>
</gene>
<accession>A0AAD4ML99</accession>
<proteinExistence type="predicted"/>
<evidence type="ECO:0000313" key="1">
    <source>
        <dbReference type="EMBL" id="KAI1699139.1"/>
    </source>
</evidence>
<protein>
    <submittedName>
        <fullName evidence="1">Uncharacterized protein</fullName>
    </submittedName>
</protein>